<dbReference type="Proteomes" id="UP000261620">
    <property type="component" value="Unplaced"/>
</dbReference>
<dbReference type="CDD" id="cd07451">
    <property type="entry name" value="CRD_SMO"/>
    <property type="match status" value="1"/>
</dbReference>
<keyword evidence="8 18" id="KW-1133">Transmembrane helix</keyword>
<feature type="transmembrane region" description="Helical" evidence="18">
    <location>
        <begin position="334"/>
        <end position="354"/>
    </location>
</feature>
<evidence type="ECO:0000256" key="11">
    <source>
        <dbReference type="ARBA" id="ARBA00023157"/>
    </source>
</evidence>
<dbReference type="GO" id="GO:0071679">
    <property type="term" value="P:commissural neuron axon guidance"/>
    <property type="evidence" value="ECO:0007669"/>
    <property type="project" value="TreeGrafter"/>
</dbReference>
<reference evidence="22" key="1">
    <citation type="submission" date="2025-08" db="UniProtKB">
        <authorList>
            <consortium name="Ensembl"/>
        </authorList>
    </citation>
    <scope>IDENTIFICATION</scope>
</reference>
<dbReference type="SMART" id="SM01330">
    <property type="entry name" value="Frizzled"/>
    <property type="match status" value="1"/>
</dbReference>
<evidence type="ECO:0000256" key="5">
    <source>
        <dbReference type="ARBA" id="ARBA00022475"/>
    </source>
</evidence>
<dbReference type="GO" id="GO:0004930">
    <property type="term" value="F:G protein-coupled receptor activity"/>
    <property type="evidence" value="ECO:0007669"/>
    <property type="project" value="UniProtKB-KW"/>
</dbReference>
<evidence type="ECO:0000256" key="2">
    <source>
        <dbReference type="ARBA" id="ARBA00004651"/>
    </source>
</evidence>
<dbReference type="InterPro" id="IPR017981">
    <property type="entry name" value="GPCR_2-like_7TM"/>
</dbReference>
<evidence type="ECO:0000256" key="10">
    <source>
        <dbReference type="ARBA" id="ARBA00023136"/>
    </source>
</evidence>
<dbReference type="Gene3D" id="1.20.1070.10">
    <property type="entry name" value="Rhodopsin 7-helix transmembrane proteins"/>
    <property type="match status" value="1"/>
</dbReference>
<feature type="transmembrane region" description="Helical" evidence="18">
    <location>
        <begin position="427"/>
        <end position="450"/>
    </location>
</feature>
<dbReference type="SMART" id="SM00063">
    <property type="entry name" value="FRI"/>
    <property type="match status" value="1"/>
</dbReference>
<comment type="similarity">
    <text evidence="3">Belongs to the G-protein coupled receptor Fz/Smo family.</text>
</comment>
<evidence type="ECO:0000256" key="9">
    <source>
        <dbReference type="ARBA" id="ARBA00023040"/>
    </source>
</evidence>
<evidence type="ECO:0000256" key="18">
    <source>
        <dbReference type="SAM" id="Phobius"/>
    </source>
</evidence>
<evidence type="ECO:0000256" key="16">
    <source>
        <dbReference type="ARBA" id="ARBA00035037"/>
    </source>
</evidence>
<dbReference type="Gene3D" id="1.10.2000.10">
    <property type="entry name" value="Frizzled cysteine-rich domain"/>
    <property type="match status" value="1"/>
</dbReference>
<dbReference type="GO" id="GO:0009888">
    <property type="term" value="P:tissue development"/>
    <property type="evidence" value="ECO:0007669"/>
    <property type="project" value="UniProtKB-ARBA"/>
</dbReference>
<keyword evidence="4" id="KW-0217">Developmental protein</keyword>
<keyword evidence="6 18" id="KW-0812">Transmembrane</keyword>
<dbReference type="PRINTS" id="PR00489">
    <property type="entry name" value="FRIZZLED"/>
</dbReference>
<reference evidence="22" key="2">
    <citation type="submission" date="2025-09" db="UniProtKB">
        <authorList>
            <consortium name="Ensembl"/>
        </authorList>
    </citation>
    <scope>IDENTIFICATION</scope>
</reference>
<dbReference type="GO" id="GO:0005113">
    <property type="term" value="F:patched binding"/>
    <property type="evidence" value="ECO:0007669"/>
    <property type="project" value="TreeGrafter"/>
</dbReference>
<dbReference type="GO" id="GO:0005886">
    <property type="term" value="C:plasma membrane"/>
    <property type="evidence" value="ECO:0007669"/>
    <property type="project" value="UniProtKB-SubCell"/>
</dbReference>
<name>A0A3Q3W2V3_MOLML</name>
<feature type="transmembrane region" description="Helical" evidence="18">
    <location>
        <begin position="241"/>
        <end position="258"/>
    </location>
</feature>
<evidence type="ECO:0000313" key="22">
    <source>
        <dbReference type="Ensembl" id="ENSMMOP00000002724.1"/>
    </source>
</evidence>
<evidence type="ECO:0000256" key="13">
    <source>
        <dbReference type="ARBA" id="ARBA00023180"/>
    </source>
</evidence>
<dbReference type="FunFam" id="1.20.1070.10:FF:000068">
    <property type="entry name" value="Smoothened, frizzled class receptor"/>
    <property type="match status" value="1"/>
</dbReference>
<dbReference type="CDD" id="cd15030">
    <property type="entry name" value="7tmF_SMO_homolog"/>
    <property type="match status" value="1"/>
</dbReference>
<keyword evidence="5" id="KW-1003">Cell membrane</keyword>
<dbReference type="GO" id="GO:0007224">
    <property type="term" value="P:smoothened signaling pathway"/>
    <property type="evidence" value="ECO:0007669"/>
    <property type="project" value="TreeGrafter"/>
</dbReference>
<feature type="transmembrane region" description="Helical" evidence="18">
    <location>
        <begin position="208"/>
        <end position="229"/>
    </location>
</feature>
<evidence type="ECO:0000256" key="3">
    <source>
        <dbReference type="ARBA" id="ARBA00008077"/>
    </source>
</evidence>
<evidence type="ECO:0000259" key="21">
    <source>
        <dbReference type="PROSITE" id="PS50261"/>
    </source>
</evidence>
<organism evidence="22 23">
    <name type="scientific">Mola mola</name>
    <name type="common">Ocean sunfish</name>
    <name type="synonym">Tetraodon mola</name>
    <dbReference type="NCBI Taxonomy" id="94237"/>
    <lineage>
        <taxon>Eukaryota</taxon>
        <taxon>Metazoa</taxon>
        <taxon>Chordata</taxon>
        <taxon>Craniata</taxon>
        <taxon>Vertebrata</taxon>
        <taxon>Euteleostomi</taxon>
        <taxon>Actinopterygii</taxon>
        <taxon>Neopterygii</taxon>
        <taxon>Teleostei</taxon>
        <taxon>Neoteleostei</taxon>
        <taxon>Acanthomorphata</taxon>
        <taxon>Eupercaria</taxon>
        <taxon>Tetraodontiformes</taxon>
        <taxon>Molidae</taxon>
        <taxon>Mola</taxon>
    </lineage>
</organism>
<comment type="caution">
    <text evidence="17">Lacks conserved residue(s) required for the propagation of feature annotation.</text>
</comment>
<dbReference type="GO" id="GO:0007389">
    <property type="term" value="P:pattern specification process"/>
    <property type="evidence" value="ECO:0007669"/>
    <property type="project" value="TreeGrafter"/>
</dbReference>
<evidence type="ECO:0000256" key="15">
    <source>
        <dbReference type="ARBA" id="ARBA00023273"/>
    </source>
</evidence>
<evidence type="ECO:0000256" key="17">
    <source>
        <dbReference type="PROSITE-ProRule" id="PRU00090"/>
    </source>
</evidence>
<dbReference type="GO" id="GO:0030425">
    <property type="term" value="C:dendrite"/>
    <property type="evidence" value="ECO:0007669"/>
    <property type="project" value="TreeGrafter"/>
</dbReference>
<evidence type="ECO:0000256" key="19">
    <source>
        <dbReference type="SAM" id="SignalP"/>
    </source>
</evidence>
<dbReference type="STRING" id="94237.ENSMMOP00000002724"/>
<keyword evidence="9" id="KW-0297">G-protein coupled receptor</keyword>
<feature type="domain" description="G-protein coupled receptors family 2 profile 2" evidence="21">
    <location>
        <begin position="205"/>
        <end position="468"/>
    </location>
</feature>
<keyword evidence="10 18" id="KW-0472">Membrane</keyword>
<accession>A0A3Q3W2V3</accession>
<protein>
    <recommendedName>
        <fullName evidence="16">Protein smoothened</fullName>
    </recommendedName>
</protein>
<dbReference type="AlphaFoldDB" id="A0A3Q3W2V3"/>
<evidence type="ECO:0000259" key="20">
    <source>
        <dbReference type="PROSITE" id="PS50038"/>
    </source>
</evidence>
<dbReference type="InterPro" id="IPR041771">
    <property type="entry name" value="SMO_CRD"/>
</dbReference>
<keyword evidence="13" id="KW-0325">Glycoprotein</keyword>
<dbReference type="PANTHER" id="PTHR11309">
    <property type="entry name" value="FRIZZLED"/>
    <property type="match status" value="1"/>
</dbReference>
<dbReference type="InterPro" id="IPR020067">
    <property type="entry name" value="Frizzled_dom"/>
</dbReference>
<feature type="transmembrane region" description="Helical" evidence="18">
    <location>
        <begin position="374"/>
        <end position="395"/>
    </location>
</feature>
<evidence type="ECO:0000256" key="8">
    <source>
        <dbReference type="ARBA" id="ARBA00022989"/>
    </source>
</evidence>
<feature type="transmembrane region" description="Helical" evidence="18">
    <location>
        <begin position="290"/>
        <end position="314"/>
    </location>
</feature>
<evidence type="ECO:0000313" key="23">
    <source>
        <dbReference type="Proteomes" id="UP000261620"/>
    </source>
</evidence>
<sequence>MSSPARSPIVGLYGMLCVWAAWLPGSGAALYPNGTIFEDNCKKTTTCEALKYNTCLGSPLPYTHTSLVLAEDSSTQEEAVEKLTMWSGLRNAPRCWSVIQPLLCAIYMPKCENGRVELPGQSLCLATRRPCSIVDQERGWPNFLKCDHFPMGCSNEVQKLKFNTSGQCEAPLVKTDIQSSWYKDVEGCGIQCDNPLFTEEEHNDMHAYIAYFGTITLLCTFFTLATFLADWKNSNRYPAVILFYINACFFVGSIGWLAQFLDGARKEIVCKSDNTMRLGEPSSSETLSCVTIFIIVYYSLMSGVIWFVMLTYAWHTSFKALGTTQQPLSGRTSYFHMVTWSIPFILTVAILAIAEVDGDSVSGICFVGYKNYRYRAGFVLAPIGVVLVVGGYFLIRGVMTLFSIKSNHPGLLSEKAASKINETMLRLGIFGFLAFGFVFITFGCHFYDFFNQAEWERSFREYVLCEANVTIASQTNKPIPECTIKNRPSLMVEKINLFSMFGTGIAMSTWVWTKATILIWKRTWCKIIGRSDNEPKRIKKSKMIAKAFAMRKELHKDPEKEMSFSMHTVSHEGPVAGINFELNEPSNDVSSAWAQHVTKMVARRGAILPQDISVTPTGTPVPPPEERNRLWMVEAEISPEMIKRKKKKKKRKKEVRPMEEAVDHQVYPQREFGRSSVPRLPKLPCHPSLVANLREQQRHQQKLEEEVLPGSYPDFQPSHPLSCEDRCLYPQYQNGWNSYGRRLLSDHLTMNDLPEDLGLGPRCVPSASSWQPNGSSRYPRELELTDRLSERTAHMARVPAARRAGHGPVHSRTNLMEAELMDADSDF</sequence>
<dbReference type="Pfam" id="PF01392">
    <property type="entry name" value="Fz"/>
    <property type="match status" value="1"/>
</dbReference>
<feature type="chain" id="PRO_5018749852" description="Protein smoothened" evidence="19">
    <location>
        <begin position="30"/>
        <end position="827"/>
    </location>
</feature>
<evidence type="ECO:0000256" key="6">
    <source>
        <dbReference type="ARBA" id="ARBA00022692"/>
    </source>
</evidence>
<dbReference type="GO" id="GO:0007417">
    <property type="term" value="P:central nervous system development"/>
    <property type="evidence" value="ECO:0007669"/>
    <property type="project" value="TreeGrafter"/>
</dbReference>
<evidence type="ECO:0000256" key="1">
    <source>
        <dbReference type="ARBA" id="ARBA00004138"/>
    </source>
</evidence>
<feature type="transmembrane region" description="Helical" evidence="18">
    <location>
        <begin position="497"/>
        <end position="520"/>
    </location>
</feature>
<evidence type="ECO:0000256" key="4">
    <source>
        <dbReference type="ARBA" id="ARBA00022473"/>
    </source>
</evidence>
<proteinExistence type="inferred from homology"/>
<dbReference type="InterPro" id="IPR015526">
    <property type="entry name" value="Frizzled/SFRP"/>
</dbReference>
<keyword evidence="23" id="KW-1185">Reference proteome</keyword>
<evidence type="ECO:0000256" key="7">
    <source>
        <dbReference type="ARBA" id="ARBA00022729"/>
    </source>
</evidence>
<dbReference type="InterPro" id="IPR000539">
    <property type="entry name" value="Frizzled/Smoothened_7TM"/>
</dbReference>
<feature type="domain" description="FZ" evidence="20">
    <location>
        <begin position="42"/>
        <end position="156"/>
    </location>
</feature>
<dbReference type="PROSITE" id="PS50261">
    <property type="entry name" value="G_PROTEIN_RECEP_F2_4"/>
    <property type="match status" value="1"/>
</dbReference>
<dbReference type="InterPro" id="IPR035683">
    <property type="entry name" value="SMO_7TM"/>
</dbReference>
<evidence type="ECO:0000256" key="14">
    <source>
        <dbReference type="ARBA" id="ARBA00023224"/>
    </source>
</evidence>
<comment type="subcellular location">
    <subcellularLocation>
        <location evidence="2">Cell membrane</location>
        <topology evidence="2">Multi-pass membrane protein</topology>
    </subcellularLocation>
    <subcellularLocation>
        <location evidence="1">Cell projection</location>
        <location evidence="1">Cilium</location>
    </subcellularLocation>
</comment>
<keyword evidence="12" id="KW-0675">Receptor</keyword>
<keyword evidence="14" id="KW-0807">Transducer</keyword>
<dbReference type="Ensembl" id="ENSMMOT00000002769.1">
    <property type="protein sequence ID" value="ENSMMOP00000002724.1"/>
    <property type="gene ID" value="ENSMMOG00000002208.1"/>
</dbReference>
<evidence type="ECO:0000256" key="12">
    <source>
        <dbReference type="ARBA" id="ARBA00023170"/>
    </source>
</evidence>
<dbReference type="PROSITE" id="PS50038">
    <property type="entry name" value="FZ"/>
    <property type="match status" value="1"/>
</dbReference>
<keyword evidence="11" id="KW-1015">Disulfide bond</keyword>
<dbReference type="InterPro" id="IPR036790">
    <property type="entry name" value="Frizzled_dom_sf"/>
</dbReference>
<keyword evidence="7 19" id="KW-0732">Signal</keyword>
<feature type="signal peptide" evidence="19">
    <location>
        <begin position="1"/>
        <end position="29"/>
    </location>
</feature>
<dbReference type="FunFam" id="1.10.2000.10:FF:000010">
    <property type="entry name" value="Smoothened, frizzled class receptor"/>
    <property type="match status" value="1"/>
</dbReference>
<keyword evidence="15" id="KW-0966">Cell projection</keyword>
<dbReference type="GO" id="GO:0005929">
    <property type="term" value="C:cilium"/>
    <property type="evidence" value="ECO:0007669"/>
    <property type="project" value="UniProtKB-SubCell"/>
</dbReference>
<dbReference type="PANTHER" id="PTHR11309:SF35">
    <property type="entry name" value="PROTEIN SMOOTHENED"/>
    <property type="match status" value="1"/>
</dbReference>
<dbReference type="SUPFAM" id="SSF63501">
    <property type="entry name" value="Frizzled cysteine-rich domain"/>
    <property type="match status" value="1"/>
</dbReference>
<dbReference type="OMA" id="HCEPLRY"/>
<dbReference type="Pfam" id="PF01534">
    <property type="entry name" value="Frizzled"/>
    <property type="match status" value="1"/>
</dbReference>